<reference evidence="2 3" key="1">
    <citation type="submission" date="2019-09" db="EMBL/GenBank/DDBJ databases">
        <title>The hologenome of the rock-dwelling lichen Lasallia pustulata.</title>
        <authorList>
            <person name="Greshake Tzovaras B."/>
            <person name="Segers F."/>
            <person name="Bicker A."/>
            <person name="Dal Grande F."/>
            <person name="Otte J."/>
            <person name="Hankeln T."/>
            <person name="Schmitt I."/>
            <person name="Ebersberger I."/>
        </authorList>
    </citation>
    <scope>NUCLEOTIDE SEQUENCE [LARGE SCALE GENOMIC DNA]</scope>
    <source>
        <strain evidence="2">A1-1</strain>
    </source>
</reference>
<accession>A0A5M8PXE6</accession>
<proteinExistence type="predicted"/>
<evidence type="ECO:0000313" key="3">
    <source>
        <dbReference type="Proteomes" id="UP000324767"/>
    </source>
</evidence>
<evidence type="ECO:0000313" key="2">
    <source>
        <dbReference type="EMBL" id="KAA6413764.1"/>
    </source>
</evidence>
<evidence type="ECO:0000259" key="1">
    <source>
        <dbReference type="Pfam" id="PF25545"/>
    </source>
</evidence>
<organism evidence="2 3">
    <name type="scientific">Lasallia pustulata</name>
    <dbReference type="NCBI Taxonomy" id="136370"/>
    <lineage>
        <taxon>Eukaryota</taxon>
        <taxon>Fungi</taxon>
        <taxon>Dikarya</taxon>
        <taxon>Ascomycota</taxon>
        <taxon>Pezizomycotina</taxon>
        <taxon>Lecanoromycetes</taxon>
        <taxon>OSLEUM clade</taxon>
        <taxon>Umbilicariomycetidae</taxon>
        <taxon>Umbilicariales</taxon>
        <taxon>Umbilicariaceae</taxon>
        <taxon>Lasallia</taxon>
    </lineage>
</organism>
<dbReference type="AlphaFoldDB" id="A0A5M8PXE6"/>
<gene>
    <name evidence="2" type="ORF">FRX48_02125</name>
</gene>
<dbReference type="OrthoDB" id="5132737at2759"/>
<dbReference type="InterPro" id="IPR057684">
    <property type="entry name" value="DUF7924"/>
</dbReference>
<dbReference type="PANTHER" id="PTHR42470:SF2">
    <property type="match status" value="1"/>
</dbReference>
<dbReference type="PANTHER" id="PTHR42470">
    <property type="entry name" value="VAST DOMAIN-CONTAINING PROTEIN"/>
    <property type="match status" value="1"/>
</dbReference>
<sequence>MTLAVRGVAELYKVVKREKELQRDILAFSVSHDHEPMRLYGHYPVIEEDKTTFYRHRIKKIYFPSEEGKDRWAAYKFTKNVYNLWMQIHLKRICSAIDELSPDLDLGVALCDSLTSRNRDCHQRCCSRK</sequence>
<dbReference type="EMBL" id="VXIT01000003">
    <property type="protein sequence ID" value="KAA6413764.1"/>
    <property type="molecule type" value="Genomic_DNA"/>
</dbReference>
<dbReference type="Proteomes" id="UP000324767">
    <property type="component" value="Unassembled WGS sequence"/>
</dbReference>
<protein>
    <recommendedName>
        <fullName evidence="1">DUF7924 domain-containing protein</fullName>
    </recommendedName>
</protein>
<name>A0A5M8PXE6_9LECA</name>
<comment type="caution">
    <text evidence="2">The sequence shown here is derived from an EMBL/GenBank/DDBJ whole genome shotgun (WGS) entry which is preliminary data.</text>
</comment>
<dbReference type="Pfam" id="PF25545">
    <property type="entry name" value="DUF7924"/>
    <property type="match status" value="1"/>
</dbReference>
<feature type="domain" description="DUF7924" evidence="1">
    <location>
        <begin position="1"/>
        <end position="97"/>
    </location>
</feature>